<name>A0AA39X1W4_9PEZI</name>
<evidence type="ECO:0000256" key="1">
    <source>
        <dbReference type="ARBA" id="ARBA00004167"/>
    </source>
</evidence>
<dbReference type="GO" id="GO:0016020">
    <property type="term" value="C:membrane"/>
    <property type="evidence" value="ECO:0007669"/>
    <property type="project" value="UniProtKB-SubCell"/>
</dbReference>
<feature type="transmembrane region" description="Helical" evidence="6">
    <location>
        <begin position="199"/>
        <end position="225"/>
    </location>
</feature>
<dbReference type="PANTHER" id="PTHR15549">
    <property type="entry name" value="PAIRED IMMUNOGLOBULIN-LIKE TYPE 2 RECEPTOR"/>
    <property type="match status" value="1"/>
</dbReference>
<keyword evidence="2 6" id="KW-0812">Transmembrane</keyword>
<gene>
    <name evidence="7" type="ORF">B0T17DRAFT_617542</name>
</gene>
<dbReference type="PANTHER" id="PTHR15549:SF30">
    <property type="entry name" value="MID2 DOMAIN-CONTAINING PROTEIN"/>
    <property type="match status" value="1"/>
</dbReference>
<evidence type="ECO:0000256" key="4">
    <source>
        <dbReference type="ARBA" id="ARBA00023136"/>
    </source>
</evidence>
<evidence type="ECO:0000256" key="2">
    <source>
        <dbReference type="ARBA" id="ARBA00022692"/>
    </source>
</evidence>
<dbReference type="GO" id="GO:0071944">
    <property type="term" value="C:cell periphery"/>
    <property type="evidence" value="ECO:0007669"/>
    <property type="project" value="UniProtKB-ARBA"/>
</dbReference>
<proteinExistence type="predicted"/>
<feature type="transmembrane region" description="Helical" evidence="6">
    <location>
        <begin position="12"/>
        <end position="32"/>
    </location>
</feature>
<evidence type="ECO:0000256" key="6">
    <source>
        <dbReference type="SAM" id="Phobius"/>
    </source>
</evidence>
<dbReference type="CDD" id="cd12087">
    <property type="entry name" value="TM_EGFR-like"/>
    <property type="match status" value="1"/>
</dbReference>
<evidence type="ECO:0000256" key="3">
    <source>
        <dbReference type="ARBA" id="ARBA00022989"/>
    </source>
</evidence>
<comment type="caution">
    <text evidence="7">The sequence shown here is derived from an EMBL/GenBank/DDBJ whole genome shotgun (WGS) entry which is preliminary data.</text>
</comment>
<accession>A0AA39X1W4</accession>
<feature type="region of interest" description="Disordered" evidence="5">
    <location>
        <begin position="308"/>
        <end position="361"/>
    </location>
</feature>
<dbReference type="InterPro" id="IPR051694">
    <property type="entry name" value="Immunoregulatory_rcpt-like"/>
</dbReference>
<sequence length="361" mass="38216">MGDMTSPRPGYLARAVTWLFVFNSLVCLATAASSMPRRVQGDGSLQRREDDEHVILSDCRDQNNIVSSQMAYFNGTPGNSPTDVAVVITTPGQAALWVNSNTSALFTDTGVTFTATLGPRVAEGQYAGNGTNGYGTFSCWARFLSLLYSYDGTTCNQVYDCDHEAAPAVLPTPLATAAAETPTSTPQTTDSGGSGISEAALIGIIVGVVGTLAVAAAGGLFFWYWRRSKQAGHGATCCGLFPGNDDEPSGDARNTGGATAAAEVDGKGIHVITEAYANHDHKKRPANGGIYEMDGQWYRVEMDAGHGKYELDSTGETGQDDKKDPVHKIGVGEGLQSEEPEQKSRVYQAESPVLNNANIKK</sequence>
<reference evidence="7" key="1">
    <citation type="submission" date="2023-06" db="EMBL/GenBank/DDBJ databases">
        <title>Genome-scale phylogeny and comparative genomics of the fungal order Sordariales.</title>
        <authorList>
            <consortium name="Lawrence Berkeley National Laboratory"/>
            <person name="Hensen N."/>
            <person name="Bonometti L."/>
            <person name="Westerberg I."/>
            <person name="Brannstrom I.O."/>
            <person name="Guillou S."/>
            <person name="Cros-Aarteil S."/>
            <person name="Calhoun S."/>
            <person name="Haridas S."/>
            <person name="Kuo A."/>
            <person name="Mondo S."/>
            <person name="Pangilinan J."/>
            <person name="Riley R."/>
            <person name="LaButti K."/>
            <person name="Andreopoulos B."/>
            <person name="Lipzen A."/>
            <person name="Chen C."/>
            <person name="Yanf M."/>
            <person name="Daum C."/>
            <person name="Ng V."/>
            <person name="Clum A."/>
            <person name="Steindorff A."/>
            <person name="Ohm R."/>
            <person name="Martin F."/>
            <person name="Silar P."/>
            <person name="Natvig D."/>
            <person name="Lalanne C."/>
            <person name="Gautier V."/>
            <person name="Ament-velasquez S.L."/>
            <person name="Kruys A."/>
            <person name="Hutchinson M.I."/>
            <person name="Powell A.J."/>
            <person name="Barry K."/>
            <person name="Miller A.N."/>
            <person name="Grigoriev I.V."/>
            <person name="Debuchy R."/>
            <person name="Gladieux P."/>
            <person name="Thoren M.H."/>
            <person name="Johannesson H."/>
        </authorList>
    </citation>
    <scope>NUCLEOTIDE SEQUENCE</scope>
    <source>
        <strain evidence="7">SMH3391-2</strain>
    </source>
</reference>
<evidence type="ECO:0000313" key="7">
    <source>
        <dbReference type="EMBL" id="KAK0625452.1"/>
    </source>
</evidence>
<evidence type="ECO:0000313" key="8">
    <source>
        <dbReference type="Proteomes" id="UP001174934"/>
    </source>
</evidence>
<keyword evidence="8" id="KW-1185">Reference proteome</keyword>
<dbReference type="Proteomes" id="UP001174934">
    <property type="component" value="Unassembled WGS sequence"/>
</dbReference>
<keyword evidence="4 6" id="KW-0472">Membrane</keyword>
<protein>
    <submittedName>
        <fullName evidence="7">Uncharacterized protein</fullName>
    </submittedName>
</protein>
<organism evidence="7 8">
    <name type="scientific">Bombardia bombarda</name>
    <dbReference type="NCBI Taxonomy" id="252184"/>
    <lineage>
        <taxon>Eukaryota</taxon>
        <taxon>Fungi</taxon>
        <taxon>Dikarya</taxon>
        <taxon>Ascomycota</taxon>
        <taxon>Pezizomycotina</taxon>
        <taxon>Sordariomycetes</taxon>
        <taxon>Sordariomycetidae</taxon>
        <taxon>Sordariales</taxon>
        <taxon>Lasiosphaeriaceae</taxon>
        <taxon>Bombardia</taxon>
    </lineage>
</organism>
<evidence type="ECO:0000256" key="5">
    <source>
        <dbReference type="SAM" id="MobiDB-lite"/>
    </source>
</evidence>
<dbReference type="AlphaFoldDB" id="A0AA39X1W4"/>
<dbReference type="EMBL" id="JAULSR010000003">
    <property type="protein sequence ID" value="KAK0625452.1"/>
    <property type="molecule type" value="Genomic_DNA"/>
</dbReference>
<comment type="subcellular location">
    <subcellularLocation>
        <location evidence="1">Membrane</location>
        <topology evidence="1">Single-pass membrane protein</topology>
    </subcellularLocation>
</comment>
<keyword evidence="3 6" id="KW-1133">Transmembrane helix</keyword>